<comment type="caution">
    <text evidence="1">The sequence shown here is derived from an EMBL/GenBank/DDBJ whole genome shotgun (WGS) entry which is preliminary data.</text>
</comment>
<keyword evidence="2" id="KW-1185">Reference proteome</keyword>
<proteinExistence type="predicted"/>
<accession>A0A9P3FY88</accession>
<protein>
    <submittedName>
        <fullName evidence="1">Uncharacterized protein</fullName>
    </submittedName>
</protein>
<evidence type="ECO:0000313" key="1">
    <source>
        <dbReference type="EMBL" id="GJE84509.1"/>
    </source>
</evidence>
<gene>
    <name evidence="1" type="ORF">PsYK624_005850</name>
</gene>
<dbReference type="AlphaFoldDB" id="A0A9P3FY88"/>
<reference evidence="1 2" key="1">
    <citation type="submission" date="2021-08" db="EMBL/GenBank/DDBJ databases">
        <title>Draft Genome Sequence of Phanerochaete sordida strain YK-624.</title>
        <authorList>
            <person name="Mori T."/>
            <person name="Dohra H."/>
            <person name="Suzuki T."/>
            <person name="Kawagishi H."/>
            <person name="Hirai H."/>
        </authorList>
    </citation>
    <scope>NUCLEOTIDE SEQUENCE [LARGE SCALE GENOMIC DNA]</scope>
    <source>
        <strain evidence="1 2">YK-624</strain>
    </source>
</reference>
<evidence type="ECO:0000313" key="2">
    <source>
        <dbReference type="Proteomes" id="UP000703269"/>
    </source>
</evidence>
<dbReference type="Proteomes" id="UP000703269">
    <property type="component" value="Unassembled WGS sequence"/>
</dbReference>
<dbReference type="EMBL" id="BPQB01000001">
    <property type="protein sequence ID" value="GJE84509.1"/>
    <property type="molecule type" value="Genomic_DNA"/>
</dbReference>
<sequence>MLKLPIHLTQPVQRRRYGGDFGGGPLKVQVFVKMYNAAKQTDGRPARLGERLKMAPSHCQVDPVLNMLKPVAHRAAHVANGRGIGVERTVEFAILFMNVIIRFQGLS</sequence>
<organism evidence="1 2">
    <name type="scientific">Phanerochaete sordida</name>
    <dbReference type="NCBI Taxonomy" id="48140"/>
    <lineage>
        <taxon>Eukaryota</taxon>
        <taxon>Fungi</taxon>
        <taxon>Dikarya</taxon>
        <taxon>Basidiomycota</taxon>
        <taxon>Agaricomycotina</taxon>
        <taxon>Agaricomycetes</taxon>
        <taxon>Polyporales</taxon>
        <taxon>Phanerochaetaceae</taxon>
        <taxon>Phanerochaete</taxon>
    </lineage>
</organism>
<name>A0A9P3FY88_9APHY</name>